<dbReference type="InterPro" id="IPR002125">
    <property type="entry name" value="CMP_dCMP_dom"/>
</dbReference>
<evidence type="ECO:0000259" key="3">
    <source>
        <dbReference type="PROSITE" id="PS51747"/>
    </source>
</evidence>
<dbReference type="PATRIC" id="fig|1122152.4.peg.1263"/>
<keyword evidence="5" id="KW-1185">Reference proteome</keyword>
<dbReference type="PANTHER" id="PTHR11079">
    <property type="entry name" value="CYTOSINE DEAMINASE FAMILY MEMBER"/>
    <property type="match status" value="1"/>
</dbReference>
<dbReference type="GO" id="GO:0008270">
    <property type="term" value="F:zinc ion binding"/>
    <property type="evidence" value="ECO:0007669"/>
    <property type="project" value="InterPro"/>
</dbReference>
<dbReference type="PROSITE" id="PS51747">
    <property type="entry name" value="CYT_DCMP_DEAMINASES_2"/>
    <property type="match status" value="1"/>
</dbReference>
<dbReference type="PROSITE" id="PS00903">
    <property type="entry name" value="CYT_DCMP_DEAMINASES_1"/>
    <property type="match status" value="1"/>
</dbReference>
<dbReference type="GO" id="GO:0047974">
    <property type="term" value="F:guanosine deaminase activity"/>
    <property type="evidence" value="ECO:0007669"/>
    <property type="project" value="TreeGrafter"/>
</dbReference>
<dbReference type="PANTHER" id="PTHR11079:SF161">
    <property type="entry name" value="CMP_DCMP-TYPE DEAMINASE DOMAIN-CONTAINING PROTEIN"/>
    <property type="match status" value="1"/>
</dbReference>
<dbReference type="EMBL" id="AZFB01000007">
    <property type="protein sequence ID" value="KRL62759.1"/>
    <property type="molecule type" value="Genomic_DNA"/>
</dbReference>
<keyword evidence="2" id="KW-0862">Zinc</keyword>
<organism evidence="4 5">
    <name type="scientific">Lactobacillus psittaci DSM 15354</name>
    <dbReference type="NCBI Taxonomy" id="1122152"/>
    <lineage>
        <taxon>Bacteria</taxon>
        <taxon>Bacillati</taxon>
        <taxon>Bacillota</taxon>
        <taxon>Bacilli</taxon>
        <taxon>Lactobacillales</taxon>
        <taxon>Lactobacillaceae</taxon>
        <taxon>Lactobacillus</taxon>
    </lineage>
</organism>
<dbReference type="SUPFAM" id="SSF53927">
    <property type="entry name" value="Cytidine deaminase-like"/>
    <property type="match status" value="1"/>
</dbReference>
<dbReference type="InterPro" id="IPR016192">
    <property type="entry name" value="APOBEC/CMP_deaminase_Zn-bd"/>
</dbReference>
<dbReference type="InterPro" id="IPR016193">
    <property type="entry name" value="Cytidine_deaminase-like"/>
</dbReference>
<evidence type="ECO:0000256" key="1">
    <source>
        <dbReference type="ARBA" id="ARBA00022723"/>
    </source>
</evidence>
<protein>
    <submittedName>
        <fullName evidence="4">CMP dCMP deaminase zinc-binding</fullName>
    </submittedName>
</protein>
<accession>A0A0R1S0V2</accession>
<dbReference type="Gene3D" id="3.40.140.10">
    <property type="entry name" value="Cytidine Deaminase, domain 2"/>
    <property type="match status" value="1"/>
</dbReference>
<sequence>MNDEKFMQEAIELSKKAVEHGNEPFGAVLVKDNEVVFTNENQIFTANDPTFHAETGLIRRFCTSTGITNLSEYTLYTSCEPCFMCSGAMVWSKLGRMVYAASNDDLEMTMGKHGSNCSKIVFENSNNAPTVTSGVLRGESVAVLKSYFGK</sequence>
<dbReference type="STRING" id="1122152.GCA_000425905_01217"/>
<dbReference type="AlphaFoldDB" id="A0A0R1S0V2"/>
<reference evidence="4 5" key="1">
    <citation type="journal article" date="2015" name="Genome Announc.">
        <title>Expanding the biotechnology potential of lactobacilli through comparative genomics of 213 strains and associated genera.</title>
        <authorList>
            <person name="Sun Z."/>
            <person name="Harris H.M."/>
            <person name="McCann A."/>
            <person name="Guo C."/>
            <person name="Argimon S."/>
            <person name="Zhang W."/>
            <person name="Yang X."/>
            <person name="Jeffery I.B."/>
            <person name="Cooney J.C."/>
            <person name="Kagawa T.F."/>
            <person name="Liu W."/>
            <person name="Song Y."/>
            <person name="Salvetti E."/>
            <person name="Wrobel A."/>
            <person name="Rasinkangas P."/>
            <person name="Parkhill J."/>
            <person name="Rea M.C."/>
            <person name="O'Sullivan O."/>
            <person name="Ritari J."/>
            <person name="Douillard F.P."/>
            <person name="Paul Ross R."/>
            <person name="Yang R."/>
            <person name="Briner A.E."/>
            <person name="Felis G.E."/>
            <person name="de Vos W.M."/>
            <person name="Barrangou R."/>
            <person name="Klaenhammer T.R."/>
            <person name="Caufield P.W."/>
            <person name="Cui Y."/>
            <person name="Zhang H."/>
            <person name="O'Toole P.W."/>
        </authorList>
    </citation>
    <scope>NUCLEOTIDE SEQUENCE [LARGE SCALE GENOMIC DNA]</scope>
    <source>
        <strain evidence="4 5">DSM 15354</strain>
    </source>
</reference>
<dbReference type="Proteomes" id="UP000051931">
    <property type="component" value="Unassembled WGS sequence"/>
</dbReference>
<feature type="domain" description="CMP/dCMP-type deaminase" evidence="3">
    <location>
        <begin position="1"/>
        <end position="116"/>
    </location>
</feature>
<dbReference type="eggNOG" id="COG0590">
    <property type="taxonomic scope" value="Bacteria"/>
</dbReference>
<evidence type="ECO:0000313" key="4">
    <source>
        <dbReference type="EMBL" id="KRL62759.1"/>
    </source>
</evidence>
<proteinExistence type="predicted"/>
<dbReference type="OrthoDB" id="9802676at2"/>
<dbReference type="RefSeq" id="WP_027825169.1">
    <property type="nucleotide sequence ID" value="NZ_AUEI01000010.1"/>
</dbReference>
<keyword evidence="1" id="KW-0479">Metal-binding</keyword>
<gene>
    <name evidence="4" type="ORF">FC23_GL001230</name>
</gene>
<name>A0A0R1S0V2_9LACO</name>
<evidence type="ECO:0000256" key="2">
    <source>
        <dbReference type="ARBA" id="ARBA00022833"/>
    </source>
</evidence>
<comment type="caution">
    <text evidence="4">The sequence shown here is derived from an EMBL/GenBank/DDBJ whole genome shotgun (WGS) entry which is preliminary data.</text>
</comment>
<dbReference type="GO" id="GO:0006152">
    <property type="term" value="P:purine nucleoside catabolic process"/>
    <property type="evidence" value="ECO:0007669"/>
    <property type="project" value="TreeGrafter"/>
</dbReference>
<dbReference type="CDD" id="cd01285">
    <property type="entry name" value="nucleoside_deaminase"/>
    <property type="match status" value="1"/>
</dbReference>
<dbReference type="Pfam" id="PF00383">
    <property type="entry name" value="dCMP_cyt_deam_1"/>
    <property type="match status" value="1"/>
</dbReference>
<evidence type="ECO:0000313" key="5">
    <source>
        <dbReference type="Proteomes" id="UP000051931"/>
    </source>
</evidence>